<feature type="transmembrane region" description="Helical" evidence="7">
    <location>
        <begin position="57"/>
        <end position="79"/>
    </location>
</feature>
<keyword evidence="2" id="KW-1003">Cell membrane</keyword>
<evidence type="ECO:0000313" key="10">
    <source>
        <dbReference type="Proteomes" id="UP000712673"/>
    </source>
</evidence>
<dbReference type="InterPro" id="IPR050189">
    <property type="entry name" value="MFS_Efflux_Transporters"/>
</dbReference>
<dbReference type="GO" id="GO:0005886">
    <property type="term" value="C:plasma membrane"/>
    <property type="evidence" value="ECO:0007669"/>
    <property type="project" value="UniProtKB-SubCell"/>
</dbReference>
<evidence type="ECO:0000256" key="7">
    <source>
        <dbReference type="SAM" id="Phobius"/>
    </source>
</evidence>
<dbReference type="AlphaFoldDB" id="A0A937W1C1"/>
<dbReference type="PANTHER" id="PTHR43124:SF3">
    <property type="entry name" value="CHLORAMPHENICOL EFFLUX PUMP RV0191"/>
    <property type="match status" value="1"/>
</dbReference>
<dbReference type="PROSITE" id="PS50850">
    <property type="entry name" value="MFS"/>
    <property type="match status" value="1"/>
</dbReference>
<dbReference type="InterPro" id="IPR011701">
    <property type="entry name" value="MFS"/>
</dbReference>
<feature type="transmembrane region" description="Helical" evidence="7">
    <location>
        <begin position="386"/>
        <end position="404"/>
    </location>
</feature>
<dbReference type="SUPFAM" id="SSF103473">
    <property type="entry name" value="MFS general substrate transporter"/>
    <property type="match status" value="1"/>
</dbReference>
<proteinExistence type="predicted"/>
<feature type="transmembrane region" description="Helical" evidence="7">
    <location>
        <begin position="147"/>
        <end position="168"/>
    </location>
</feature>
<dbReference type="Pfam" id="PF07690">
    <property type="entry name" value="MFS_1"/>
    <property type="match status" value="1"/>
</dbReference>
<keyword evidence="4 7" id="KW-1133">Transmembrane helix</keyword>
<feature type="transmembrane region" description="Helical" evidence="7">
    <location>
        <begin position="232"/>
        <end position="255"/>
    </location>
</feature>
<comment type="subcellular location">
    <subcellularLocation>
        <location evidence="1">Cell membrane</location>
        <topology evidence="1">Multi-pass membrane protein</topology>
    </subcellularLocation>
</comment>
<feature type="compositionally biased region" description="Pro residues" evidence="6">
    <location>
        <begin position="211"/>
        <end position="220"/>
    </location>
</feature>
<feature type="transmembrane region" description="Helical" evidence="7">
    <location>
        <begin position="28"/>
        <end position="45"/>
    </location>
</feature>
<feature type="transmembrane region" description="Helical" evidence="7">
    <location>
        <begin position="296"/>
        <end position="314"/>
    </location>
</feature>
<dbReference type="Gene3D" id="1.20.1250.20">
    <property type="entry name" value="MFS general substrate transporter like domains"/>
    <property type="match status" value="2"/>
</dbReference>
<feature type="domain" description="Major facilitator superfamily (MFS) profile" evidence="8">
    <location>
        <begin position="20"/>
        <end position="409"/>
    </location>
</feature>
<sequence length="409" mass="43123">MSTLRFFKAASRVDQPLSPARAIYPMRFLLAFAQGGVISPLLPLLRETFQVSPGELGLLTAMPGLSAVVMDISATYLLSRRPLLSLLLQGIGLTGIALLCSMLAPGFYWLIATQMLLGFGVSLTRVASLMVVVAATPRTEQGRANNLLEFSAVAGITLSPTISGLTAAFLHWRVAFGVASLFIVGALLWVLYARRTLSTALTTPSSTPSPSSAPPTPAPAAPVSAHRGTIGIAYITTFVQSFVWSAFLSTALPLFAGEVVGASTSTLGLVFTAGLFADLLLLLPMGWLADRLDVRLVLTPALLLMAGALAWLPWATSVEGLFLVSIGLHTSFAAWGMPSAALALCTPRERLTRTMGIYRLIVDGAVVIAPWLIGTMIGWYGYGLPAWGAAGLVVLLAVLVGFGLRTARP</sequence>
<feature type="region of interest" description="Disordered" evidence="6">
    <location>
        <begin position="203"/>
        <end position="222"/>
    </location>
</feature>
<accession>A0A937W1C1</accession>
<evidence type="ECO:0000256" key="5">
    <source>
        <dbReference type="ARBA" id="ARBA00023136"/>
    </source>
</evidence>
<feature type="transmembrane region" description="Helical" evidence="7">
    <location>
        <begin position="86"/>
        <end position="110"/>
    </location>
</feature>
<dbReference type="PANTHER" id="PTHR43124">
    <property type="entry name" value="PURINE EFFLUX PUMP PBUE"/>
    <property type="match status" value="1"/>
</dbReference>
<keyword evidence="3 7" id="KW-0812">Transmembrane</keyword>
<protein>
    <submittedName>
        <fullName evidence="9">MFS transporter</fullName>
    </submittedName>
</protein>
<dbReference type="InterPro" id="IPR020846">
    <property type="entry name" value="MFS_dom"/>
</dbReference>
<dbReference type="Proteomes" id="UP000712673">
    <property type="component" value="Unassembled WGS sequence"/>
</dbReference>
<evidence type="ECO:0000256" key="6">
    <source>
        <dbReference type="SAM" id="MobiDB-lite"/>
    </source>
</evidence>
<evidence type="ECO:0000256" key="1">
    <source>
        <dbReference type="ARBA" id="ARBA00004651"/>
    </source>
</evidence>
<gene>
    <name evidence="9" type="ORF">FJZ47_14850</name>
</gene>
<evidence type="ECO:0000313" key="9">
    <source>
        <dbReference type="EMBL" id="MBM3225063.1"/>
    </source>
</evidence>
<feature type="transmembrane region" description="Helical" evidence="7">
    <location>
        <begin position="320"/>
        <end position="345"/>
    </location>
</feature>
<keyword evidence="5 7" id="KW-0472">Membrane</keyword>
<dbReference type="GO" id="GO:0022857">
    <property type="term" value="F:transmembrane transporter activity"/>
    <property type="evidence" value="ECO:0007669"/>
    <property type="project" value="InterPro"/>
</dbReference>
<feature type="transmembrane region" description="Helical" evidence="7">
    <location>
        <begin position="174"/>
        <end position="192"/>
    </location>
</feature>
<feature type="transmembrane region" description="Helical" evidence="7">
    <location>
        <begin position="267"/>
        <end position="289"/>
    </location>
</feature>
<evidence type="ECO:0000259" key="8">
    <source>
        <dbReference type="PROSITE" id="PS50850"/>
    </source>
</evidence>
<evidence type="ECO:0000256" key="4">
    <source>
        <dbReference type="ARBA" id="ARBA00022989"/>
    </source>
</evidence>
<dbReference type="InterPro" id="IPR036259">
    <property type="entry name" value="MFS_trans_sf"/>
</dbReference>
<name>A0A937W1C1_UNCTE</name>
<dbReference type="EMBL" id="VGLS01000470">
    <property type="protein sequence ID" value="MBM3225063.1"/>
    <property type="molecule type" value="Genomic_DNA"/>
</dbReference>
<reference evidence="9" key="1">
    <citation type="submission" date="2019-03" db="EMBL/GenBank/DDBJ databases">
        <title>Lake Tanganyika Metagenome-Assembled Genomes (MAGs).</title>
        <authorList>
            <person name="Tran P."/>
        </authorList>
    </citation>
    <scope>NUCLEOTIDE SEQUENCE</scope>
    <source>
        <strain evidence="9">K_DeepCast_65m_m2_066</strain>
    </source>
</reference>
<comment type="caution">
    <text evidence="9">The sequence shown here is derived from an EMBL/GenBank/DDBJ whole genome shotgun (WGS) entry which is preliminary data.</text>
</comment>
<feature type="transmembrane region" description="Helical" evidence="7">
    <location>
        <begin position="357"/>
        <end position="380"/>
    </location>
</feature>
<feature type="transmembrane region" description="Helical" evidence="7">
    <location>
        <begin position="116"/>
        <end position="135"/>
    </location>
</feature>
<organism evidence="9 10">
    <name type="scientific">Tectimicrobiota bacterium</name>
    <dbReference type="NCBI Taxonomy" id="2528274"/>
    <lineage>
        <taxon>Bacteria</taxon>
        <taxon>Pseudomonadati</taxon>
        <taxon>Nitrospinota/Tectimicrobiota group</taxon>
        <taxon>Candidatus Tectimicrobiota</taxon>
    </lineage>
</organism>
<evidence type="ECO:0000256" key="3">
    <source>
        <dbReference type="ARBA" id="ARBA00022692"/>
    </source>
</evidence>
<evidence type="ECO:0000256" key="2">
    <source>
        <dbReference type="ARBA" id="ARBA00022475"/>
    </source>
</evidence>